<dbReference type="SUPFAM" id="SSF47807">
    <property type="entry name" value="5' to 3' exonuclease, C-terminal subdomain"/>
    <property type="match status" value="1"/>
</dbReference>
<comment type="subcellular location">
    <subcellularLocation>
        <location evidence="1">Nucleus</location>
    </subcellularLocation>
</comment>
<evidence type="ECO:0000256" key="1">
    <source>
        <dbReference type="ARBA" id="ARBA00004123"/>
    </source>
</evidence>
<feature type="compositionally biased region" description="Polar residues" evidence="3">
    <location>
        <begin position="198"/>
        <end position="209"/>
    </location>
</feature>
<keyword evidence="2" id="KW-0539">Nucleus</keyword>
<dbReference type="AlphaFoldDB" id="A0A6A0A4T9"/>
<dbReference type="PANTHER" id="PTHR16171:SF7">
    <property type="entry name" value="DNA REPAIR PROTEIN RAD2"/>
    <property type="match status" value="1"/>
</dbReference>
<dbReference type="InterPro" id="IPR036279">
    <property type="entry name" value="5-3_exonuclease_C_sf"/>
</dbReference>
<evidence type="ECO:0000256" key="3">
    <source>
        <dbReference type="SAM" id="MobiDB-lite"/>
    </source>
</evidence>
<evidence type="ECO:0000256" key="2">
    <source>
        <dbReference type="ARBA" id="ARBA00023242"/>
    </source>
</evidence>
<proteinExistence type="predicted"/>
<dbReference type="GO" id="GO:0003697">
    <property type="term" value="F:single-stranded DNA binding"/>
    <property type="evidence" value="ECO:0007669"/>
    <property type="project" value="TreeGrafter"/>
</dbReference>
<protein>
    <submittedName>
        <fullName evidence="4">Uncharacterized protein</fullName>
    </submittedName>
</protein>
<evidence type="ECO:0000313" key="4">
    <source>
        <dbReference type="EMBL" id="GFH26342.1"/>
    </source>
</evidence>
<gene>
    <name evidence="4" type="ORF">HaLaN_24477</name>
</gene>
<organism evidence="4 5">
    <name type="scientific">Haematococcus lacustris</name>
    <name type="common">Green alga</name>
    <name type="synonym">Haematococcus pluvialis</name>
    <dbReference type="NCBI Taxonomy" id="44745"/>
    <lineage>
        <taxon>Eukaryota</taxon>
        <taxon>Viridiplantae</taxon>
        <taxon>Chlorophyta</taxon>
        <taxon>core chlorophytes</taxon>
        <taxon>Chlorophyceae</taxon>
        <taxon>CS clade</taxon>
        <taxon>Chlamydomonadales</taxon>
        <taxon>Haematococcaceae</taxon>
        <taxon>Haematococcus</taxon>
    </lineage>
</organism>
<dbReference type="PANTHER" id="PTHR16171">
    <property type="entry name" value="DNA REPAIR PROTEIN COMPLEMENTING XP-G CELLS-RELATED"/>
    <property type="match status" value="1"/>
</dbReference>
<reference evidence="4 5" key="1">
    <citation type="submission" date="2020-02" db="EMBL/GenBank/DDBJ databases">
        <title>Draft genome sequence of Haematococcus lacustris strain NIES-144.</title>
        <authorList>
            <person name="Morimoto D."/>
            <person name="Nakagawa S."/>
            <person name="Yoshida T."/>
            <person name="Sawayama S."/>
        </authorList>
    </citation>
    <scope>NUCLEOTIDE SEQUENCE [LARGE SCALE GENOMIC DNA]</scope>
    <source>
        <strain evidence="4 5">NIES-144</strain>
    </source>
</reference>
<dbReference type="GO" id="GO:0004520">
    <property type="term" value="F:DNA endonuclease activity"/>
    <property type="evidence" value="ECO:0007669"/>
    <property type="project" value="TreeGrafter"/>
</dbReference>
<keyword evidence="5" id="KW-1185">Reference proteome</keyword>
<feature type="region of interest" description="Disordered" evidence="3">
    <location>
        <begin position="195"/>
        <end position="220"/>
    </location>
</feature>
<dbReference type="Proteomes" id="UP000485058">
    <property type="component" value="Unassembled WGS sequence"/>
</dbReference>
<name>A0A6A0A4T9_HAELA</name>
<dbReference type="GO" id="GO:0005634">
    <property type="term" value="C:nucleus"/>
    <property type="evidence" value="ECO:0007669"/>
    <property type="project" value="UniProtKB-SubCell"/>
</dbReference>
<sequence length="220" mass="24426">MCLMTTRAVLGAVQGVRGIGVVNAVEVVQSFPGKDLLRFKQWLESPDVALIAAAVGGSAAAGSAEDQEDSDLQREFKRSHRNLRKTWDLPPSFPNTLVLAAYAQPHVDHSKKSFVWGRPDLQLLRSFCRERFGWPTDKVDELLVPVLQSYDQRQTQMRMDQYLTFNQRFAKIKSKRLQAAVTKIAGRIDPDMTIAANVESTPRNRQAGTSDGEAVDGTAP</sequence>
<accession>A0A6A0A4T9</accession>
<feature type="non-terminal residue" evidence="4">
    <location>
        <position position="220"/>
    </location>
</feature>
<evidence type="ECO:0000313" key="5">
    <source>
        <dbReference type="Proteomes" id="UP000485058"/>
    </source>
</evidence>
<comment type="caution">
    <text evidence="4">The sequence shown here is derived from an EMBL/GenBank/DDBJ whole genome shotgun (WGS) entry which is preliminary data.</text>
</comment>
<dbReference type="EMBL" id="BLLF01003098">
    <property type="protein sequence ID" value="GFH26342.1"/>
    <property type="molecule type" value="Genomic_DNA"/>
</dbReference>